<dbReference type="PROSITE" id="PS00737">
    <property type="entry name" value="THIOLASE_2"/>
    <property type="match status" value="1"/>
</dbReference>
<protein>
    <submittedName>
        <fullName evidence="12">Acetyl-CoA C-acyltransferase</fullName>
        <ecNumber evidence="12">2.3.1.16</ecNumber>
    </submittedName>
</protein>
<dbReference type="PANTHER" id="PTHR43853">
    <property type="entry name" value="3-KETOACYL-COA THIOLASE, PEROXISOMAL"/>
    <property type="match status" value="1"/>
</dbReference>
<dbReference type="InterPro" id="IPR002155">
    <property type="entry name" value="Thiolase"/>
</dbReference>
<dbReference type="InterPro" id="IPR020613">
    <property type="entry name" value="Thiolase_CS"/>
</dbReference>
<keyword evidence="4" id="KW-0276">Fatty acid metabolism</keyword>
<keyword evidence="8 9" id="KW-0012">Acyltransferase</keyword>
<dbReference type="InterPro" id="IPR020616">
    <property type="entry name" value="Thiolase_N"/>
</dbReference>
<dbReference type="CDD" id="cd00751">
    <property type="entry name" value="thiolase"/>
    <property type="match status" value="1"/>
</dbReference>
<evidence type="ECO:0000256" key="7">
    <source>
        <dbReference type="ARBA" id="ARBA00023140"/>
    </source>
</evidence>
<sequence length="400" mass="42314">MKEAVIVSTARTPIGKAFRGAFNDTEAPLMGGHVVREALRRAGVEGGEVDDVIMGAAAQQGTQAYNLGRLCAVAAGLPSSVAGMAVERQCSSGLMSIALAAKGIMCNEIDIAVAGGLESISLVQNKHKNSYRNQSEAVLAQDPRAYIPMIETAEIVAERYGISREAQDEYSYHSQMRTALAQSAGLFDTELAPLTVRKVVTDKATGESRHESVTLTRDECNRADTTRESLRALEPVWQGGQWSGAGRFITAGNASQLSDGASASVLMSAQEAARRGLEPLGIYRGLAVAGCDSDEMGIGPVFAIPKLLKRHGLSMDHIGLWELNEAFACQVIHCRDTLGIPDERLNVNGGAISIGHPFGMSGARMVGHALIEGKRRGLRYVVVSMCIGGGMGAAALFEVA</sequence>
<evidence type="ECO:0000256" key="6">
    <source>
        <dbReference type="ARBA" id="ARBA00023098"/>
    </source>
</evidence>
<dbReference type="InterPro" id="IPR020617">
    <property type="entry name" value="Thiolase_C"/>
</dbReference>
<dbReference type="RefSeq" id="WP_190827622.1">
    <property type="nucleotide sequence ID" value="NZ_JANEWF010000006.1"/>
</dbReference>
<dbReference type="Proteomes" id="UP001211689">
    <property type="component" value="Unassembled WGS sequence"/>
</dbReference>
<evidence type="ECO:0000259" key="11">
    <source>
        <dbReference type="Pfam" id="PF02803"/>
    </source>
</evidence>
<evidence type="ECO:0000256" key="4">
    <source>
        <dbReference type="ARBA" id="ARBA00022832"/>
    </source>
</evidence>
<dbReference type="InterPro" id="IPR050215">
    <property type="entry name" value="Thiolase-like_sf_Thiolase"/>
</dbReference>
<name>A0ABT4Y368_METRE</name>
<keyword evidence="7" id="KW-0576">Peroxisome</keyword>
<evidence type="ECO:0000313" key="13">
    <source>
        <dbReference type="Proteomes" id="UP001211689"/>
    </source>
</evidence>
<dbReference type="EC" id="2.3.1.16" evidence="12"/>
<dbReference type="InterPro" id="IPR016039">
    <property type="entry name" value="Thiolase-like"/>
</dbReference>
<organism evidence="12 13">
    <name type="scientific">Metapseudomonas resinovorans</name>
    <name type="common">Pseudomonas resinovorans</name>
    <dbReference type="NCBI Taxonomy" id="53412"/>
    <lineage>
        <taxon>Bacteria</taxon>
        <taxon>Pseudomonadati</taxon>
        <taxon>Pseudomonadota</taxon>
        <taxon>Gammaproteobacteria</taxon>
        <taxon>Pseudomonadales</taxon>
        <taxon>Pseudomonadaceae</taxon>
        <taxon>Metapseudomonas</taxon>
    </lineage>
</organism>
<evidence type="ECO:0000256" key="2">
    <source>
        <dbReference type="ARBA" id="ARBA00010982"/>
    </source>
</evidence>
<evidence type="ECO:0000256" key="5">
    <source>
        <dbReference type="ARBA" id="ARBA00022946"/>
    </source>
</evidence>
<evidence type="ECO:0000313" key="12">
    <source>
        <dbReference type="EMBL" id="MDA8483284.1"/>
    </source>
</evidence>
<reference evidence="12 13" key="1">
    <citation type="submission" date="2022-07" db="EMBL/GenBank/DDBJ databases">
        <title>Genome Analysis of Selected Gammaproteobacteria from Nigerian Food snails.</title>
        <authorList>
            <person name="Okafor A.C."/>
        </authorList>
    </citation>
    <scope>NUCLEOTIDE SEQUENCE [LARGE SCALE GENOMIC DNA]</scope>
    <source>
        <strain evidence="12 13">Awg 2</strain>
    </source>
</reference>
<feature type="domain" description="Thiolase C-terminal" evidence="11">
    <location>
        <begin position="278"/>
        <end position="398"/>
    </location>
</feature>
<comment type="caution">
    <text evidence="12">The sequence shown here is derived from an EMBL/GenBank/DDBJ whole genome shotgun (WGS) entry which is preliminary data.</text>
</comment>
<evidence type="ECO:0000256" key="8">
    <source>
        <dbReference type="ARBA" id="ARBA00023315"/>
    </source>
</evidence>
<keyword evidence="5" id="KW-0809">Transit peptide</keyword>
<dbReference type="GO" id="GO:0003988">
    <property type="term" value="F:acetyl-CoA C-acyltransferase activity"/>
    <property type="evidence" value="ECO:0007669"/>
    <property type="project" value="UniProtKB-EC"/>
</dbReference>
<comment type="similarity">
    <text evidence="2 9">Belongs to the thiolase-like superfamily. Thiolase family.</text>
</comment>
<evidence type="ECO:0000256" key="3">
    <source>
        <dbReference type="ARBA" id="ARBA00022679"/>
    </source>
</evidence>
<dbReference type="PANTHER" id="PTHR43853:SF8">
    <property type="entry name" value="3-KETOACYL-COA THIOLASE, PEROXISOMAL"/>
    <property type="match status" value="1"/>
</dbReference>
<proteinExistence type="inferred from homology"/>
<gene>
    <name evidence="12" type="ORF">NNO07_09410</name>
</gene>
<evidence type="ECO:0000256" key="1">
    <source>
        <dbReference type="ARBA" id="ARBA00004275"/>
    </source>
</evidence>
<dbReference type="SUPFAM" id="SSF53901">
    <property type="entry name" value="Thiolase-like"/>
    <property type="match status" value="2"/>
</dbReference>
<evidence type="ECO:0000259" key="10">
    <source>
        <dbReference type="Pfam" id="PF00108"/>
    </source>
</evidence>
<feature type="domain" description="Thiolase N-terminal" evidence="10">
    <location>
        <begin position="5"/>
        <end position="269"/>
    </location>
</feature>
<keyword evidence="3 9" id="KW-0808">Transferase</keyword>
<dbReference type="NCBIfam" id="TIGR01930">
    <property type="entry name" value="AcCoA-C-Actrans"/>
    <property type="match status" value="1"/>
</dbReference>
<keyword evidence="13" id="KW-1185">Reference proteome</keyword>
<keyword evidence="6" id="KW-0443">Lipid metabolism</keyword>
<dbReference type="Pfam" id="PF00108">
    <property type="entry name" value="Thiolase_N"/>
    <property type="match status" value="1"/>
</dbReference>
<dbReference type="EMBL" id="JANEWF010000006">
    <property type="protein sequence ID" value="MDA8483284.1"/>
    <property type="molecule type" value="Genomic_DNA"/>
</dbReference>
<dbReference type="Pfam" id="PF02803">
    <property type="entry name" value="Thiolase_C"/>
    <property type="match status" value="1"/>
</dbReference>
<accession>A0ABT4Y368</accession>
<comment type="subcellular location">
    <subcellularLocation>
        <location evidence="1">Peroxisome</location>
    </subcellularLocation>
</comment>
<dbReference type="Gene3D" id="3.40.47.10">
    <property type="match status" value="1"/>
</dbReference>
<dbReference type="PIRSF" id="PIRSF000429">
    <property type="entry name" value="Ac-CoA_Ac_transf"/>
    <property type="match status" value="1"/>
</dbReference>
<evidence type="ECO:0000256" key="9">
    <source>
        <dbReference type="RuleBase" id="RU003557"/>
    </source>
</evidence>